<name>A0ABQ5R9A5_9ACTN</name>
<organism evidence="2 3">
    <name type="scientific">Phytohabitans aurantiacus</name>
    <dbReference type="NCBI Taxonomy" id="3016789"/>
    <lineage>
        <taxon>Bacteria</taxon>
        <taxon>Bacillati</taxon>
        <taxon>Actinomycetota</taxon>
        <taxon>Actinomycetes</taxon>
        <taxon>Micromonosporales</taxon>
        <taxon>Micromonosporaceae</taxon>
    </lineage>
</organism>
<reference evidence="2" key="1">
    <citation type="submission" date="2022-12" db="EMBL/GenBank/DDBJ databases">
        <title>New Phytohabitans aurantiacus sp. RD004123 nov., an actinomycete isolated from soil.</title>
        <authorList>
            <person name="Triningsih D.W."/>
            <person name="Harunari E."/>
            <person name="Igarashi Y."/>
        </authorList>
    </citation>
    <scope>NUCLEOTIDE SEQUENCE</scope>
    <source>
        <strain evidence="2">RD004123</strain>
    </source>
</reference>
<gene>
    <name evidence="2" type="ORF">Pa4123_86250</name>
</gene>
<keyword evidence="3" id="KW-1185">Reference proteome</keyword>
<sequence length="74" mass="7790">MDISQLQGGEVTGAQGVEGHERAEHGAGWVVAIDDGAEGFQVDRRGLTRFTFGAGDPERGIGKDDLAGFEDSKD</sequence>
<proteinExistence type="predicted"/>
<feature type="region of interest" description="Disordered" evidence="1">
    <location>
        <begin position="54"/>
        <end position="74"/>
    </location>
</feature>
<feature type="region of interest" description="Disordered" evidence="1">
    <location>
        <begin position="1"/>
        <end position="22"/>
    </location>
</feature>
<feature type="compositionally biased region" description="Basic and acidic residues" evidence="1">
    <location>
        <begin position="56"/>
        <end position="74"/>
    </location>
</feature>
<protein>
    <submittedName>
        <fullName evidence="2">Uncharacterized protein</fullName>
    </submittedName>
</protein>
<dbReference type="Proteomes" id="UP001144280">
    <property type="component" value="Unassembled WGS sequence"/>
</dbReference>
<dbReference type="RefSeq" id="WP_281905475.1">
    <property type="nucleotide sequence ID" value="NZ_BSDI01000083.1"/>
</dbReference>
<dbReference type="EMBL" id="BSDI01000083">
    <property type="protein sequence ID" value="GLI03347.1"/>
    <property type="molecule type" value="Genomic_DNA"/>
</dbReference>
<accession>A0ABQ5R9A5</accession>
<comment type="caution">
    <text evidence="2">The sequence shown here is derived from an EMBL/GenBank/DDBJ whole genome shotgun (WGS) entry which is preliminary data.</text>
</comment>
<evidence type="ECO:0000313" key="3">
    <source>
        <dbReference type="Proteomes" id="UP001144280"/>
    </source>
</evidence>
<evidence type="ECO:0000313" key="2">
    <source>
        <dbReference type="EMBL" id="GLI03347.1"/>
    </source>
</evidence>
<evidence type="ECO:0000256" key="1">
    <source>
        <dbReference type="SAM" id="MobiDB-lite"/>
    </source>
</evidence>